<gene>
    <name evidence="2" type="ORF">FYJ83_12090</name>
</gene>
<dbReference type="GO" id="GO:0005886">
    <property type="term" value="C:plasma membrane"/>
    <property type="evidence" value="ECO:0007669"/>
    <property type="project" value="TreeGrafter"/>
</dbReference>
<comment type="caution">
    <text evidence="2">The sequence shown here is derived from an EMBL/GenBank/DDBJ whole genome shotgun (WGS) entry which is preliminary data.</text>
</comment>
<dbReference type="PIRSF" id="PIRSF016789">
    <property type="entry name" value="DUF454"/>
    <property type="match status" value="1"/>
</dbReference>
<proteinExistence type="predicted"/>
<evidence type="ECO:0000313" key="3">
    <source>
        <dbReference type="Proteomes" id="UP000469523"/>
    </source>
</evidence>
<keyword evidence="1" id="KW-0812">Transmembrane</keyword>
<name>A0A6N7XXP0_9FIRM</name>
<reference evidence="2 3" key="1">
    <citation type="submission" date="2019-09" db="EMBL/GenBank/DDBJ databases">
        <title>In-depth cultivation of the pig gut microbiome towards novel bacterial diversity and tailored functional studies.</title>
        <authorList>
            <person name="Wylensek D."/>
            <person name="Hitch T.C.A."/>
            <person name="Clavel T."/>
        </authorList>
    </citation>
    <scope>NUCLEOTIDE SEQUENCE [LARGE SCALE GENOMIC DNA]</scope>
    <source>
        <strain evidence="2 3">WCA3-693-APC-4?</strain>
    </source>
</reference>
<dbReference type="EMBL" id="VUNQ01000027">
    <property type="protein sequence ID" value="MSU02213.1"/>
    <property type="molecule type" value="Genomic_DNA"/>
</dbReference>
<feature type="transmembrane region" description="Helical" evidence="1">
    <location>
        <begin position="6"/>
        <end position="37"/>
    </location>
</feature>
<evidence type="ECO:0000256" key="1">
    <source>
        <dbReference type="SAM" id="Phobius"/>
    </source>
</evidence>
<dbReference type="PANTHER" id="PTHR35813:SF1">
    <property type="entry name" value="INNER MEMBRANE PROTEIN YBAN"/>
    <property type="match status" value="1"/>
</dbReference>
<dbReference type="AlphaFoldDB" id="A0A6N7XXP0"/>
<keyword evidence="3" id="KW-1185">Reference proteome</keyword>
<dbReference type="Pfam" id="PF04304">
    <property type="entry name" value="DUF454"/>
    <property type="match status" value="1"/>
</dbReference>
<protein>
    <submittedName>
        <fullName evidence="2">DUF454 domain-containing protein</fullName>
    </submittedName>
</protein>
<keyword evidence="1" id="KW-1133">Transmembrane helix</keyword>
<organism evidence="2 3">
    <name type="scientific">Tissierella pigra</name>
    <dbReference type="NCBI Taxonomy" id="2607614"/>
    <lineage>
        <taxon>Bacteria</taxon>
        <taxon>Bacillati</taxon>
        <taxon>Bacillota</taxon>
        <taxon>Tissierellia</taxon>
        <taxon>Tissierellales</taxon>
        <taxon>Tissierellaceae</taxon>
        <taxon>Tissierella</taxon>
    </lineage>
</organism>
<dbReference type="RefSeq" id="WP_154440863.1">
    <property type="nucleotide sequence ID" value="NZ_JAHLPJ010000001.1"/>
</dbReference>
<feature type="transmembrane region" description="Helical" evidence="1">
    <location>
        <begin position="98"/>
        <end position="118"/>
    </location>
</feature>
<dbReference type="PANTHER" id="PTHR35813">
    <property type="entry name" value="INNER MEMBRANE PROTEIN YBAN"/>
    <property type="match status" value="1"/>
</dbReference>
<sequence>MKLFNLLFITMGVVFTGLGMIGVLLPVLPTTPFLILASICFMRSSDKFDRWLRGTQVYKNYAEDFVNDRSMTLKRKAKLMLLSDAMLLFPLIRLNNLYLRLFIITIIAVKYWYFIFVIETKKE</sequence>
<dbReference type="InterPro" id="IPR007401">
    <property type="entry name" value="DUF454"/>
</dbReference>
<evidence type="ECO:0000313" key="2">
    <source>
        <dbReference type="EMBL" id="MSU02213.1"/>
    </source>
</evidence>
<keyword evidence="1" id="KW-0472">Membrane</keyword>
<dbReference type="Proteomes" id="UP000469523">
    <property type="component" value="Unassembled WGS sequence"/>
</dbReference>
<accession>A0A6N7XXP0</accession>